<protein>
    <submittedName>
        <fullName evidence="2">Gag-Pol polyprotein</fullName>
    </submittedName>
</protein>
<gene>
    <name evidence="2" type="primary">gag-pol_33</name>
    <name evidence="2" type="ORF">CM83_105499</name>
</gene>
<feature type="compositionally biased region" description="Polar residues" evidence="1">
    <location>
        <begin position="15"/>
        <end position="24"/>
    </location>
</feature>
<feature type="compositionally biased region" description="Basic and acidic residues" evidence="1">
    <location>
        <begin position="85"/>
        <end position="94"/>
    </location>
</feature>
<dbReference type="EMBL" id="GBHO01003092">
    <property type="protein sequence ID" value="JAG40512.1"/>
    <property type="molecule type" value="Transcribed_RNA"/>
</dbReference>
<feature type="compositionally biased region" description="Low complexity" evidence="1">
    <location>
        <begin position="136"/>
        <end position="146"/>
    </location>
</feature>
<evidence type="ECO:0000313" key="2">
    <source>
        <dbReference type="EMBL" id="JAG40512.1"/>
    </source>
</evidence>
<evidence type="ECO:0000256" key="1">
    <source>
        <dbReference type="SAM" id="MobiDB-lite"/>
    </source>
</evidence>
<reference evidence="2" key="2">
    <citation type="submission" date="2014-07" db="EMBL/GenBank/DDBJ databases">
        <authorList>
            <person name="Hull J."/>
        </authorList>
    </citation>
    <scope>NUCLEOTIDE SEQUENCE</scope>
</reference>
<feature type="region of interest" description="Disordered" evidence="1">
    <location>
        <begin position="1"/>
        <end position="155"/>
    </location>
</feature>
<feature type="non-terminal residue" evidence="2">
    <location>
        <position position="1"/>
    </location>
</feature>
<feature type="non-terminal residue" evidence="2">
    <location>
        <position position="155"/>
    </location>
</feature>
<organism evidence="2">
    <name type="scientific">Lygus hesperus</name>
    <name type="common">Western plant bug</name>
    <dbReference type="NCBI Taxonomy" id="30085"/>
    <lineage>
        <taxon>Eukaryota</taxon>
        <taxon>Metazoa</taxon>
        <taxon>Ecdysozoa</taxon>
        <taxon>Arthropoda</taxon>
        <taxon>Hexapoda</taxon>
        <taxon>Insecta</taxon>
        <taxon>Pterygota</taxon>
        <taxon>Neoptera</taxon>
        <taxon>Paraneoptera</taxon>
        <taxon>Hemiptera</taxon>
        <taxon>Heteroptera</taxon>
        <taxon>Panheteroptera</taxon>
        <taxon>Cimicomorpha</taxon>
        <taxon>Miridae</taxon>
        <taxon>Mirini</taxon>
        <taxon>Lygus</taxon>
    </lineage>
</organism>
<reference evidence="2" key="1">
    <citation type="journal article" date="2014" name="PLoS ONE">
        <title>Transcriptome-Based Identification of ABC Transporters in the Western Tarnished Plant Bug Lygus hesperus.</title>
        <authorList>
            <person name="Hull J.J."/>
            <person name="Chaney K."/>
            <person name="Geib S.M."/>
            <person name="Fabrick J.A."/>
            <person name="Brent C.S."/>
            <person name="Walsh D."/>
            <person name="Lavine L.C."/>
        </authorList>
    </citation>
    <scope>NUCLEOTIDE SEQUENCE</scope>
</reference>
<name>A0A0A9Z5G0_LYGHE</name>
<sequence length="155" mass="16989">RTVNREGLVLPPPSNGSREASVSEESVMADSPGGFPYRQGNEENPQDEPDLLYLADMRSLNHCRTREPRQQRGTHQVMRSASLDKSWKPHRQEDTCADTKGTNLMDLQETHPLGNSHSPSKDTTPPVPPGHSQGGDSNSESGSTEPSGPPDDHQR</sequence>
<accession>A0A0A9Z5G0</accession>
<dbReference type="AlphaFoldDB" id="A0A0A9Z5G0"/>
<proteinExistence type="predicted"/>
<feature type="compositionally biased region" description="Polar residues" evidence="1">
    <location>
        <begin position="113"/>
        <end position="123"/>
    </location>
</feature>